<protein>
    <submittedName>
        <fullName evidence="2">Uncharacterized protein</fullName>
    </submittedName>
</protein>
<evidence type="ECO:0000313" key="2">
    <source>
        <dbReference type="EMBL" id="DAG02366.1"/>
    </source>
</evidence>
<accession>A0A8S5V6P3</accession>
<name>A0A8S5V6P3_9CAUD</name>
<dbReference type="EMBL" id="BK016209">
    <property type="protein sequence ID" value="DAG02366.1"/>
    <property type="molecule type" value="Genomic_DNA"/>
</dbReference>
<proteinExistence type="predicted"/>
<reference evidence="2" key="1">
    <citation type="journal article" date="2021" name="Proc. Natl. Acad. Sci. U.S.A.">
        <title>A Catalog of Tens of Thousands of Viruses from Human Metagenomes Reveals Hidden Associations with Chronic Diseases.</title>
        <authorList>
            <person name="Tisza M.J."/>
            <person name="Buck C.B."/>
        </authorList>
    </citation>
    <scope>NUCLEOTIDE SEQUENCE</scope>
    <source>
        <strain evidence="2">CtXt06</strain>
    </source>
</reference>
<evidence type="ECO:0000256" key="1">
    <source>
        <dbReference type="SAM" id="MobiDB-lite"/>
    </source>
</evidence>
<organism evidence="2">
    <name type="scientific">CrAss-like virus sp. ctXt06</name>
    <dbReference type="NCBI Taxonomy" id="2825837"/>
    <lineage>
        <taxon>Viruses</taxon>
        <taxon>Duplodnaviria</taxon>
        <taxon>Heunggongvirae</taxon>
        <taxon>Uroviricota</taxon>
        <taxon>Caudoviricetes</taxon>
        <taxon>Crassvirales</taxon>
    </lineage>
</organism>
<sequence length="32" mass="3476">MRNKTGRAKPVTPKAGVTKTSRRYACGGKLEL</sequence>
<feature type="region of interest" description="Disordered" evidence="1">
    <location>
        <begin position="1"/>
        <end position="32"/>
    </location>
</feature>